<dbReference type="SUPFAM" id="SSF46785">
    <property type="entry name" value="Winged helix' DNA-binding domain"/>
    <property type="match status" value="1"/>
</dbReference>
<dbReference type="InterPro" id="IPR036388">
    <property type="entry name" value="WH-like_DNA-bd_sf"/>
</dbReference>
<organism evidence="6 7">
    <name type="scientific">Pseudomonas turukhanskensis</name>
    <dbReference type="NCBI Taxonomy" id="1806536"/>
    <lineage>
        <taxon>Bacteria</taxon>
        <taxon>Pseudomonadati</taxon>
        <taxon>Pseudomonadota</taxon>
        <taxon>Gammaproteobacteria</taxon>
        <taxon>Pseudomonadales</taxon>
        <taxon>Pseudomonadaceae</taxon>
        <taxon>Pseudomonas</taxon>
    </lineage>
</organism>
<sequence>MDRALEMQVFCAVVDKGSFIGAVDALEMSKAAVSRHVNALEERLGVRLLQRTTRRLSLTEEGRVFYQQAREVLALMGEAENAVSSGNHEPSGVLRVNAPVSFGVLHLAPLWTAFLNQNPKIELEISLNDRQVDLVEEGYDVAVRIARMESSSLVGRRFASTQMRLCASPNYISSHPPVTVPQDLTEHRVIAYSNFSSGNEWSFTGPDGEHKVTTRSVIRCNNGDTCRSIALNACGILLQPSFMVSEDIRRGDLVELLPAYRSVELGIYAVYPTRKHLASKVRAFINFLVEQFEHVDWESGYPTQKNKARAAKKK</sequence>
<name>A0A9W6KAK6_9PSED</name>
<evidence type="ECO:0000313" key="7">
    <source>
        <dbReference type="Proteomes" id="UP001143328"/>
    </source>
</evidence>
<evidence type="ECO:0000313" key="6">
    <source>
        <dbReference type="EMBL" id="GLK91266.1"/>
    </source>
</evidence>
<comment type="similarity">
    <text evidence="1">Belongs to the LysR transcriptional regulatory family.</text>
</comment>
<dbReference type="CDD" id="cd08422">
    <property type="entry name" value="PBP2_CrgA_like"/>
    <property type="match status" value="1"/>
</dbReference>
<dbReference type="Pfam" id="PF03466">
    <property type="entry name" value="LysR_substrate"/>
    <property type="match status" value="1"/>
</dbReference>
<keyword evidence="4" id="KW-0804">Transcription</keyword>
<reference evidence="6" key="1">
    <citation type="journal article" date="2014" name="Int. J. Syst. Evol. Microbiol.">
        <title>Complete genome sequence of Corynebacterium casei LMG S-19264T (=DSM 44701T), isolated from a smear-ripened cheese.</title>
        <authorList>
            <consortium name="US DOE Joint Genome Institute (JGI-PGF)"/>
            <person name="Walter F."/>
            <person name="Albersmeier A."/>
            <person name="Kalinowski J."/>
            <person name="Ruckert C."/>
        </authorList>
    </citation>
    <scope>NUCLEOTIDE SEQUENCE</scope>
    <source>
        <strain evidence="6">VKM B-2935</strain>
    </source>
</reference>
<dbReference type="AlphaFoldDB" id="A0A9W6KAK6"/>
<evidence type="ECO:0000256" key="2">
    <source>
        <dbReference type="ARBA" id="ARBA00023015"/>
    </source>
</evidence>
<evidence type="ECO:0000256" key="3">
    <source>
        <dbReference type="ARBA" id="ARBA00023125"/>
    </source>
</evidence>
<dbReference type="InterPro" id="IPR058163">
    <property type="entry name" value="LysR-type_TF_proteobact-type"/>
</dbReference>
<dbReference type="SUPFAM" id="SSF53850">
    <property type="entry name" value="Periplasmic binding protein-like II"/>
    <property type="match status" value="1"/>
</dbReference>
<dbReference type="GO" id="GO:0043565">
    <property type="term" value="F:sequence-specific DNA binding"/>
    <property type="evidence" value="ECO:0007669"/>
    <property type="project" value="TreeGrafter"/>
</dbReference>
<evidence type="ECO:0000256" key="1">
    <source>
        <dbReference type="ARBA" id="ARBA00009437"/>
    </source>
</evidence>
<keyword evidence="2" id="KW-0805">Transcription regulation</keyword>
<dbReference type="Pfam" id="PF00126">
    <property type="entry name" value="HTH_1"/>
    <property type="match status" value="1"/>
</dbReference>
<dbReference type="PANTHER" id="PTHR30537">
    <property type="entry name" value="HTH-TYPE TRANSCRIPTIONAL REGULATOR"/>
    <property type="match status" value="1"/>
</dbReference>
<proteinExistence type="inferred from homology"/>
<accession>A0A9W6KAK6</accession>
<dbReference type="Gene3D" id="3.40.190.290">
    <property type="match status" value="1"/>
</dbReference>
<dbReference type="InterPro" id="IPR036390">
    <property type="entry name" value="WH_DNA-bd_sf"/>
</dbReference>
<dbReference type="Gene3D" id="1.10.10.10">
    <property type="entry name" value="Winged helix-like DNA-binding domain superfamily/Winged helix DNA-binding domain"/>
    <property type="match status" value="1"/>
</dbReference>
<dbReference type="GO" id="GO:0003700">
    <property type="term" value="F:DNA-binding transcription factor activity"/>
    <property type="evidence" value="ECO:0007669"/>
    <property type="project" value="InterPro"/>
</dbReference>
<dbReference type="RefSeq" id="WP_271197509.1">
    <property type="nucleotide sequence ID" value="NZ_BSFN01000018.1"/>
</dbReference>
<dbReference type="FunFam" id="1.10.10.10:FF:000001">
    <property type="entry name" value="LysR family transcriptional regulator"/>
    <property type="match status" value="1"/>
</dbReference>
<dbReference type="PANTHER" id="PTHR30537:SF5">
    <property type="entry name" value="HTH-TYPE TRANSCRIPTIONAL ACTIVATOR TTDR-RELATED"/>
    <property type="match status" value="1"/>
</dbReference>
<dbReference type="InterPro" id="IPR005119">
    <property type="entry name" value="LysR_subst-bd"/>
</dbReference>
<dbReference type="GO" id="GO:0006351">
    <property type="term" value="P:DNA-templated transcription"/>
    <property type="evidence" value="ECO:0007669"/>
    <property type="project" value="TreeGrafter"/>
</dbReference>
<gene>
    <name evidence="6" type="ORF">GCM10017655_43300</name>
</gene>
<reference evidence="6" key="2">
    <citation type="submission" date="2023-01" db="EMBL/GenBank/DDBJ databases">
        <authorList>
            <person name="Sun Q."/>
            <person name="Evtushenko L."/>
        </authorList>
    </citation>
    <scope>NUCLEOTIDE SEQUENCE</scope>
    <source>
        <strain evidence="6">VKM B-2935</strain>
    </source>
</reference>
<comment type="caution">
    <text evidence="6">The sequence shown here is derived from an EMBL/GenBank/DDBJ whole genome shotgun (WGS) entry which is preliminary data.</text>
</comment>
<dbReference type="InterPro" id="IPR000847">
    <property type="entry name" value="LysR_HTH_N"/>
</dbReference>
<evidence type="ECO:0000256" key="4">
    <source>
        <dbReference type="ARBA" id="ARBA00023163"/>
    </source>
</evidence>
<evidence type="ECO:0000259" key="5">
    <source>
        <dbReference type="PROSITE" id="PS50931"/>
    </source>
</evidence>
<protein>
    <submittedName>
        <fullName evidence="6">LysR family transcriptional regulator</fullName>
    </submittedName>
</protein>
<dbReference type="EMBL" id="BSFN01000018">
    <property type="protein sequence ID" value="GLK91266.1"/>
    <property type="molecule type" value="Genomic_DNA"/>
</dbReference>
<keyword evidence="3" id="KW-0238">DNA-binding</keyword>
<dbReference type="FunFam" id="3.40.190.290:FF:000001">
    <property type="entry name" value="Transcriptional regulator, LysR family"/>
    <property type="match status" value="1"/>
</dbReference>
<keyword evidence="7" id="KW-1185">Reference proteome</keyword>
<feature type="domain" description="HTH lysR-type" evidence="5">
    <location>
        <begin position="1"/>
        <end position="59"/>
    </location>
</feature>
<dbReference type="PROSITE" id="PS50931">
    <property type="entry name" value="HTH_LYSR"/>
    <property type="match status" value="1"/>
</dbReference>
<dbReference type="Proteomes" id="UP001143328">
    <property type="component" value="Unassembled WGS sequence"/>
</dbReference>